<name>A0ABT4CGZ5_9ACTN</name>
<gene>
    <name evidence="1" type="ORF">NYO98_18330</name>
</gene>
<protein>
    <recommendedName>
        <fullName evidence="3">YdhG-like domain-containing protein</fullName>
    </recommendedName>
</protein>
<dbReference type="Proteomes" id="UP001074726">
    <property type="component" value="Unassembled WGS sequence"/>
</dbReference>
<organism evidence="1 2">
    <name type="scientific">Nocardioides pini</name>
    <dbReference type="NCBI Taxonomy" id="2975053"/>
    <lineage>
        <taxon>Bacteria</taxon>
        <taxon>Bacillati</taxon>
        <taxon>Actinomycetota</taxon>
        <taxon>Actinomycetes</taxon>
        <taxon>Propionibacteriales</taxon>
        <taxon>Nocardioidaceae</taxon>
        <taxon>Nocardioides</taxon>
    </lineage>
</organism>
<evidence type="ECO:0000313" key="1">
    <source>
        <dbReference type="EMBL" id="MCY4728243.1"/>
    </source>
</evidence>
<dbReference type="EMBL" id="JAPPUX010000005">
    <property type="protein sequence ID" value="MCY4728243.1"/>
    <property type="molecule type" value="Genomic_DNA"/>
</dbReference>
<comment type="caution">
    <text evidence="1">The sequence shown here is derived from an EMBL/GenBank/DDBJ whole genome shotgun (WGS) entry which is preliminary data.</text>
</comment>
<keyword evidence="2" id="KW-1185">Reference proteome</keyword>
<proteinExistence type="predicted"/>
<evidence type="ECO:0008006" key="3">
    <source>
        <dbReference type="Google" id="ProtNLM"/>
    </source>
</evidence>
<evidence type="ECO:0000313" key="2">
    <source>
        <dbReference type="Proteomes" id="UP001074726"/>
    </source>
</evidence>
<sequence>MADLDAVEARIWELLEPYRDELEDATIYGMPSLRWPGSGAHDYFAAVKRSAQKVSLYAIAVDTWPEALEGSSEELRKRRTGKATFSFPSLDDDLAAQLESFLVRLYRPYREHHARTAAT</sequence>
<reference evidence="1" key="1">
    <citation type="submission" date="2022-08" db="EMBL/GenBank/DDBJ databases">
        <title>Genome sequencing of Nocardioides sp. STR2.</title>
        <authorList>
            <person name="So Y."/>
        </authorList>
    </citation>
    <scope>NUCLEOTIDE SEQUENCE</scope>
    <source>
        <strain evidence="1">STR2</strain>
    </source>
</reference>
<dbReference type="RefSeq" id="WP_268113213.1">
    <property type="nucleotide sequence ID" value="NZ_JAPPUX010000005.1"/>
</dbReference>
<accession>A0ABT4CGZ5</accession>